<name>A0A0D7BEW5_9AGAR</name>
<feature type="region of interest" description="Disordered" evidence="1">
    <location>
        <begin position="149"/>
        <end position="185"/>
    </location>
</feature>
<dbReference type="Proteomes" id="UP000054007">
    <property type="component" value="Unassembled WGS sequence"/>
</dbReference>
<dbReference type="STRING" id="1314674.A0A0D7BEW5"/>
<evidence type="ECO:0000313" key="3">
    <source>
        <dbReference type="Proteomes" id="UP000054007"/>
    </source>
</evidence>
<gene>
    <name evidence="2" type="ORF">CYLTODRAFT_489536</name>
</gene>
<dbReference type="OrthoDB" id="2687560at2759"/>
<evidence type="ECO:0000313" key="2">
    <source>
        <dbReference type="EMBL" id="KIY68715.1"/>
    </source>
</evidence>
<reference evidence="2 3" key="1">
    <citation type="journal article" date="2015" name="Fungal Genet. Biol.">
        <title>Evolution of novel wood decay mechanisms in Agaricales revealed by the genome sequences of Fistulina hepatica and Cylindrobasidium torrendii.</title>
        <authorList>
            <person name="Floudas D."/>
            <person name="Held B.W."/>
            <person name="Riley R."/>
            <person name="Nagy L.G."/>
            <person name="Koehler G."/>
            <person name="Ransdell A.S."/>
            <person name="Younus H."/>
            <person name="Chow J."/>
            <person name="Chiniquy J."/>
            <person name="Lipzen A."/>
            <person name="Tritt A."/>
            <person name="Sun H."/>
            <person name="Haridas S."/>
            <person name="LaButti K."/>
            <person name="Ohm R.A."/>
            <person name="Kues U."/>
            <person name="Blanchette R.A."/>
            <person name="Grigoriev I.V."/>
            <person name="Minto R.E."/>
            <person name="Hibbett D.S."/>
        </authorList>
    </citation>
    <scope>NUCLEOTIDE SEQUENCE [LARGE SCALE GENOMIC DNA]</scope>
    <source>
        <strain evidence="2 3">FP15055 ss-10</strain>
    </source>
</reference>
<sequence>MSFTITTTSLLSMPSRERLACKDKRLNKNSVSLPVLRDLVQPHTDIVFDDIALGAVKPVSLPDVADARQPRRRWTVSSLSQAYFVTVHATKHPRSAISSIPNAPRKLRSSRTTSPLDKGAPLRLVPYVEDDSASAESVDLVSDCDVVTDSLTPKPYTKNSVSPPGIASGDAGVAQPFPDTVATSPQPSFRVELASIASGSQTSLELEEQGDADGRTLHRKGAMGQLRKSAPPCPSPINPPSAFTTSSRHHSRRHNSQPVRTPQSSSFSSTTSIPITVLQAHHRSYSSSSSNIPPGHISRPYYSTVMRRSPASGRRSLDHSPSPPPSVAYRARPMSLDAAAGPRVAYNSHVFSATLPVAGSTPSIAYTPGEFGYIPPSGRSSRDSQRPGFSVSGETEMRMALADDAYKYRDTKSRGVRGHVRRIKEKLFSKK</sequence>
<organism evidence="2 3">
    <name type="scientific">Cylindrobasidium torrendii FP15055 ss-10</name>
    <dbReference type="NCBI Taxonomy" id="1314674"/>
    <lineage>
        <taxon>Eukaryota</taxon>
        <taxon>Fungi</taxon>
        <taxon>Dikarya</taxon>
        <taxon>Basidiomycota</taxon>
        <taxon>Agaricomycotina</taxon>
        <taxon>Agaricomycetes</taxon>
        <taxon>Agaricomycetidae</taxon>
        <taxon>Agaricales</taxon>
        <taxon>Marasmiineae</taxon>
        <taxon>Physalacriaceae</taxon>
        <taxon>Cylindrobasidium</taxon>
    </lineage>
</organism>
<feature type="compositionally biased region" description="Low complexity" evidence="1">
    <location>
        <begin position="261"/>
        <end position="271"/>
    </location>
</feature>
<feature type="region of interest" description="Disordered" evidence="1">
    <location>
        <begin position="375"/>
        <end position="395"/>
    </location>
</feature>
<feature type="region of interest" description="Disordered" evidence="1">
    <location>
        <begin position="95"/>
        <end position="119"/>
    </location>
</feature>
<evidence type="ECO:0000256" key="1">
    <source>
        <dbReference type="SAM" id="MobiDB-lite"/>
    </source>
</evidence>
<keyword evidence="3" id="KW-1185">Reference proteome</keyword>
<dbReference type="EMBL" id="KN880497">
    <property type="protein sequence ID" value="KIY68715.1"/>
    <property type="molecule type" value="Genomic_DNA"/>
</dbReference>
<feature type="region of interest" description="Disordered" evidence="1">
    <location>
        <begin position="222"/>
        <end position="271"/>
    </location>
</feature>
<protein>
    <submittedName>
        <fullName evidence="2">Uncharacterized protein</fullName>
    </submittedName>
</protein>
<proteinExistence type="predicted"/>
<feature type="region of interest" description="Disordered" evidence="1">
    <location>
        <begin position="307"/>
        <end position="329"/>
    </location>
</feature>
<accession>A0A0D7BEW5</accession>
<dbReference type="AlphaFoldDB" id="A0A0D7BEW5"/>